<proteinExistence type="inferred from homology"/>
<protein>
    <recommendedName>
        <fullName evidence="3">Conserved oligomeric Golgi complex subunit 1</fullName>
    </recommendedName>
</protein>
<dbReference type="InterPro" id="IPR033370">
    <property type="entry name" value="COG1"/>
</dbReference>
<evidence type="ECO:0000256" key="2">
    <source>
        <dbReference type="ARBA" id="ARBA00006653"/>
    </source>
</evidence>
<dbReference type="EMBL" id="GBEZ01008389">
    <property type="protein sequence ID" value="JAC77150.1"/>
    <property type="molecule type" value="Transcribed_RNA"/>
</dbReference>
<dbReference type="PANTHER" id="PTHR31658">
    <property type="entry name" value="CONSERVED OLIGOMERIC GOLGI COMPLEX SUBUNIT 1"/>
    <property type="match status" value="1"/>
</dbReference>
<comment type="subcellular location">
    <subcellularLocation>
        <location evidence="1">Golgi apparatus membrane</location>
        <topology evidence="1">Peripheral membrane protein</topology>
    </subcellularLocation>
</comment>
<dbReference type="GO" id="GO:0017119">
    <property type="term" value="C:Golgi transport complex"/>
    <property type="evidence" value="ECO:0007669"/>
    <property type="project" value="InterPro"/>
</dbReference>
<dbReference type="AlphaFoldDB" id="A0A061S2P7"/>
<keyword evidence="7" id="KW-0472">Membrane</keyword>
<evidence type="ECO:0000256" key="7">
    <source>
        <dbReference type="ARBA" id="ARBA00023136"/>
    </source>
</evidence>
<comment type="similarity">
    <text evidence="2">Belongs to the COG1 family.</text>
</comment>
<organism evidence="8">
    <name type="scientific">Tetraselmis sp. GSL018</name>
    <dbReference type="NCBI Taxonomy" id="582737"/>
    <lineage>
        <taxon>Eukaryota</taxon>
        <taxon>Viridiplantae</taxon>
        <taxon>Chlorophyta</taxon>
        <taxon>core chlorophytes</taxon>
        <taxon>Chlorodendrophyceae</taxon>
        <taxon>Chlorodendrales</taxon>
        <taxon>Chlorodendraceae</taxon>
        <taxon>Tetraselmis</taxon>
    </lineage>
</organism>
<keyword evidence="6" id="KW-0333">Golgi apparatus</keyword>
<sequence>MDSARSKDVQNQAEELFETRTVAEARQIEKTTKKEIEHKKQSLRTLVGDSYRELISSADKIICMSSDCKEVLSNINSMQASFKSLEQSVTSAQVLATSSDTCANDERELLYAIGSRMKYLVDTPEDIWSFLDSFQYLEAVWRYLRAVEVYKILTHNSGDCSISTVLQQFPLLHHQWLAVEKFRSQIMERVELRLSTSNRLSRRETAVAVAAAASLMELNSSQVLEFFLEKRLSGINRSIEDFLSGAKHGPDDISQFFVEIANSIQVTICHIGEIFQPSPMSNNNGPLLVTVISSDDTLAAGELVFEGTNLLDANAEVFAWSERLKSVKDKLGGLSSKEIDMAAAKWLSSVSETFNEKGCSLFHHYASPEQLSAFEAKVQTAIKSWMYHESECSDQNSVVEVLHTSRQPMSAVGPFSSENAPKPSWTWQAVCSFAIDRQLDLWDLIFELPVMSKAMELINHSFQCLPKTWCPQLKSCLHEAKNAVVGRPGKLQCAVWPSYGSVEESVGNLHADDAAAGNMLWRRKILELHKSFEEHLCHSLQGCVSLMTDSSGASHQESAARFHSTLRPKRGRGQKLEPFIQDCCATAVDEIAGDLEARLGELPDNMDETGANSIEEILVVGRLAALLSQSSFLKLILGSPDEWYMSSVRREESTPVTKKAIFSKRVSPKLETLELKLSQTGMHAHKRWATWAALALQKEYENALLSDETLSTTFHLNSWHETVLSQDDTYGNEDGMRFTLPICPSNSTMALLSSACCEVHRIGGQSAMYSALQLFQWELGGAVVKAMHNVLDTLNHSNHSDKKISEKGVLQILMDIRFLRDVLSGGLPVNLQPALDGAVGESERSSGVLNPRVSALLQERKRNMIEIESMLQDRMDPIDWATYEPYLWANEACFYKRSSILFGCFAQLHQLHSEVSGKLPATAETNTINVLPAVARFPYLPVSQPNVMERNQASLSVAGPRSCEALDDSFSFADLGSRSLQNGGSQATEDGGSLAGLRSHFASKGAALGTLFSDRAAEVASIATSSFGDFQSLSSSAVFSSAFSSFSRR</sequence>
<gene>
    <name evidence="8" type="ORF">TSPGSL018_18405</name>
</gene>
<reference evidence="8" key="1">
    <citation type="submission" date="2014-05" db="EMBL/GenBank/DDBJ databases">
        <title>The transcriptome of the halophilic microalga Tetraselmis sp. GSL018 isolated from the Great Salt Lake, Utah.</title>
        <authorList>
            <person name="Jinkerson R.E."/>
            <person name="D'Adamo S."/>
            <person name="Posewitz M.C."/>
        </authorList>
    </citation>
    <scope>NUCLEOTIDE SEQUENCE</scope>
    <source>
        <strain evidence="8">GSL018</strain>
    </source>
</reference>
<evidence type="ECO:0000256" key="6">
    <source>
        <dbReference type="ARBA" id="ARBA00023034"/>
    </source>
</evidence>
<evidence type="ECO:0000256" key="1">
    <source>
        <dbReference type="ARBA" id="ARBA00004395"/>
    </source>
</evidence>
<dbReference type="GO" id="GO:0000139">
    <property type="term" value="C:Golgi membrane"/>
    <property type="evidence" value="ECO:0007669"/>
    <property type="project" value="UniProtKB-SubCell"/>
</dbReference>
<evidence type="ECO:0000313" key="8">
    <source>
        <dbReference type="EMBL" id="JAC77150.1"/>
    </source>
</evidence>
<accession>A0A061S2P7</accession>
<evidence type="ECO:0000256" key="3">
    <source>
        <dbReference type="ARBA" id="ARBA00020978"/>
    </source>
</evidence>
<dbReference type="Pfam" id="PF08700">
    <property type="entry name" value="VPS51_Exo84_N"/>
    <property type="match status" value="1"/>
</dbReference>
<name>A0A061S2P7_9CHLO</name>
<dbReference type="GO" id="GO:0006891">
    <property type="term" value="P:intra-Golgi vesicle-mediated transport"/>
    <property type="evidence" value="ECO:0007669"/>
    <property type="project" value="InterPro"/>
</dbReference>
<dbReference type="PANTHER" id="PTHR31658:SF0">
    <property type="entry name" value="CONSERVED OLIGOMERIC GOLGI COMPLEX SUBUNIT 1"/>
    <property type="match status" value="1"/>
</dbReference>
<dbReference type="GO" id="GO:0015031">
    <property type="term" value="P:protein transport"/>
    <property type="evidence" value="ECO:0007669"/>
    <property type="project" value="UniProtKB-KW"/>
</dbReference>
<evidence type="ECO:0000256" key="5">
    <source>
        <dbReference type="ARBA" id="ARBA00022927"/>
    </source>
</evidence>
<evidence type="ECO:0000256" key="4">
    <source>
        <dbReference type="ARBA" id="ARBA00022448"/>
    </source>
</evidence>
<keyword evidence="4" id="KW-0813">Transport</keyword>
<keyword evidence="5" id="KW-0653">Protein transport</keyword>